<dbReference type="EMBL" id="HBGW01018186">
    <property type="protein sequence ID" value="CAD9527044.1"/>
    <property type="molecule type" value="Transcribed_RNA"/>
</dbReference>
<dbReference type="AlphaFoldDB" id="A0A7S2IRK5"/>
<evidence type="ECO:0000313" key="1">
    <source>
        <dbReference type="EMBL" id="CAD9527044.1"/>
    </source>
</evidence>
<reference evidence="1" key="1">
    <citation type="submission" date="2021-01" db="EMBL/GenBank/DDBJ databases">
        <authorList>
            <person name="Corre E."/>
            <person name="Pelletier E."/>
            <person name="Niang G."/>
            <person name="Scheremetjew M."/>
            <person name="Finn R."/>
            <person name="Kale V."/>
            <person name="Holt S."/>
            <person name="Cochrane G."/>
            <person name="Meng A."/>
            <person name="Brown T."/>
            <person name="Cohen L."/>
        </authorList>
    </citation>
    <scope>NUCLEOTIDE SEQUENCE</scope>
    <source>
        <strain evidence="1">RCC3387</strain>
    </source>
</reference>
<sequence length="368" mass="41129">MHLGAHYREAAERLVGRTFLRAAQDAWRLLCFAGWKEAARNRTQHRIFRQDLRTRMGDHAARLCSRISSVEAAMSGGRCFLAWAGLLQEHYAGVRHAFGQQARGLARRLVELNSGTYGFATLAAAMHGWRRITVGMGGPMARLLSRRQRLMQCLRYLAAWRARVQVVRGPIGRMVSPGAREVAEEEFLEMATERAQMHALRRTAFAEAALQLRLLRLSMGFGAWAVLVAPPPPADAGARRSRFAAAGRPLADEPAFKALASRRLQTSWQQVRLRAVLLEWLQACVAERARRIAPRSVMDDVLFALMCLHAWRAHVRGGNLPVDEAGQPVPKPLGRRQARYVGLFTAAYLNRTSFVQLRRAAMAHGAEA</sequence>
<proteinExistence type="predicted"/>
<protein>
    <submittedName>
        <fullName evidence="1">Uncharacterized protein</fullName>
    </submittedName>
</protein>
<accession>A0A7S2IRK5</accession>
<organism evidence="1">
    <name type="scientific">Zooxanthella nutricula</name>
    <dbReference type="NCBI Taxonomy" id="1333877"/>
    <lineage>
        <taxon>Eukaryota</taxon>
        <taxon>Sar</taxon>
        <taxon>Alveolata</taxon>
        <taxon>Dinophyceae</taxon>
        <taxon>Peridiniales</taxon>
        <taxon>Peridiniales incertae sedis</taxon>
        <taxon>Zooxanthella</taxon>
    </lineage>
</organism>
<name>A0A7S2IRK5_9DINO</name>
<gene>
    <name evidence="1" type="ORF">BRAN1462_LOCUS11432</name>
</gene>